<keyword evidence="1" id="KW-0539">Nucleus</keyword>
<feature type="region of interest" description="Disordered" evidence="2">
    <location>
        <begin position="149"/>
        <end position="192"/>
    </location>
</feature>
<feature type="compositionally biased region" description="Polar residues" evidence="2">
    <location>
        <begin position="163"/>
        <end position="174"/>
    </location>
</feature>
<gene>
    <name evidence="4" type="ORF">CDEST_08213</name>
</gene>
<dbReference type="GO" id="GO:0000981">
    <property type="term" value="F:DNA-binding transcription factor activity, RNA polymerase II-specific"/>
    <property type="evidence" value="ECO:0007669"/>
    <property type="project" value="InterPro"/>
</dbReference>
<evidence type="ECO:0000313" key="4">
    <source>
        <dbReference type="EMBL" id="WQF83199.1"/>
    </source>
</evidence>
<dbReference type="RefSeq" id="XP_062780423.1">
    <property type="nucleotide sequence ID" value="XM_062924372.1"/>
</dbReference>
<accession>A0AAX4IK29</accession>
<dbReference type="GO" id="GO:0008270">
    <property type="term" value="F:zinc ion binding"/>
    <property type="evidence" value="ECO:0007669"/>
    <property type="project" value="InterPro"/>
</dbReference>
<dbReference type="SMART" id="SM00066">
    <property type="entry name" value="GAL4"/>
    <property type="match status" value="1"/>
</dbReference>
<protein>
    <submittedName>
        <fullName evidence="4">Zn(2)Cys(6) fungal-type DNA-binding domain-containing protein</fullName>
    </submittedName>
</protein>
<evidence type="ECO:0000256" key="2">
    <source>
        <dbReference type="SAM" id="MobiDB-lite"/>
    </source>
</evidence>
<dbReference type="Gene3D" id="4.10.240.10">
    <property type="entry name" value="Zn(2)-C6 fungal-type DNA-binding domain"/>
    <property type="match status" value="1"/>
</dbReference>
<dbReference type="InterPro" id="IPR053187">
    <property type="entry name" value="Notoamide_regulator"/>
</dbReference>
<feature type="domain" description="Zn(2)-C6 fungal-type" evidence="3">
    <location>
        <begin position="41"/>
        <end position="71"/>
    </location>
</feature>
<feature type="region of interest" description="Disordered" evidence="2">
    <location>
        <begin position="14"/>
        <end position="38"/>
    </location>
</feature>
<dbReference type="CDD" id="cd00067">
    <property type="entry name" value="GAL4"/>
    <property type="match status" value="1"/>
</dbReference>
<dbReference type="Proteomes" id="UP001322277">
    <property type="component" value="Chromosome 5"/>
</dbReference>
<dbReference type="PANTHER" id="PTHR47256:SF1">
    <property type="entry name" value="ZN(II)2CYS6 TRANSCRIPTION FACTOR (EUROFUNG)"/>
    <property type="match status" value="1"/>
</dbReference>
<dbReference type="GO" id="GO:0003677">
    <property type="term" value="F:DNA binding"/>
    <property type="evidence" value="ECO:0007669"/>
    <property type="project" value="UniProtKB-KW"/>
</dbReference>
<reference evidence="5" key="1">
    <citation type="journal article" date="2023" name="bioRxiv">
        <title>Complete genome of the Medicago anthracnose fungus, Colletotrichum destructivum, reveals a mini-chromosome-like region within a core chromosome.</title>
        <authorList>
            <person name="Lapalu N."/>
            <person name="Simon A."/>
            <person name="Lu A."/>
            <person name="Plaumann P.-L."/>
            <person name="Amselem J."/>
            <person name="Pigne S."/>
            <person name="Auger A."/>
            <person name="Koch C."/>
            <person name="Dallery J.-F."/>
            <person name="O'Connell R.J."/>
        </authorList>
    </citation>
    <scope>NUCLEOTIDE SEQUENCE [LARGE SCALE GENOMIC DNA]</scope>
    <source>
        <strain evidence="5">CBS 520.97</strain>
    </source>
</reference>
<keyword evidence="5" id="KW-1185">Reference proteome</keyword>
<dbReference type="CDD" id="cd12148">
    <property type="entry name" value="fungal_TF_MHR"/>
    <property type="match status" value="1"/>
</dbReference>
<dbReference type="AlphaFoldDB" id="A0AAX4IK29"/>
<dbReference type="InterPro" id="IPR036864">
    <property type="entry name" value="Zn2-C6_fun-type_DNA-bd_sf"/>
</dbReference>
<dbReference type="PANTHER" id="PTHR47256">
    <property type="entry name" value="ZN(II)2CYS6 TRANSCRIPTION FACTOR (EUROFUNG)-RELATED"/>
    <property type="match status" value="1"/>
</dbReference>
<dbReference type="EMBL" id="CP137309">
    <property type="protein sequence ID" value="WQF83199.1"/>
    <property type="molecule type" value="Genomic_DNA"/>
</dbReference>
<dbReference type="PROSITE" id="PS00463">
    <property type="entry name" value="ZN2_CY6_FUNGAL_1"/>
    <property type="match status" value="1"/>
</dbReference>
<dbReference type="GeneID" id="87944716"/>
<dbReference type="PROSITE" id="PS50048">
    <property type="entry name" value="ZN2_CY6_FUNGAL_2"/>
    <property type="match status" value="1"/>
</dbReference>
<sequence length="685" mass="74887">MSNTVKLRPLLPLAAAASGPPPTAPVITRPPKRKGSQVSAACNGCRKRKVKCDGVRPSCYTCKTSNSPCVYPVPEGLSQRQAQKQKLNYVSRAHENSQRVLELLRASRDGASQDILKQLQHSAHLDEAIQSIADASLLLPKFHEQRRVSTDFSSPPGLGDPPSESTTQPLSNHDSFNRDPSAGNSEPDHALPVSHWTTVSRDNKLLTHLFDIFWMWDSTLSHLVDRELFIADLSATLPDLSTGQRRSFCSPFLVNAILAVASLHATRKSRNPYSGDFVVLSHEFARCAFDLLESERCSGSSSLTLLQGAAILWLFAKNEGARASPTRAASLGSLIQRTWSELGLETGGPIAFRVSGTSESHKVKIWKAVSHMTWGFYCFFAKMAALFSPDMLVPRPRIMKAFEDVEAQQGLCSQASFLSTSDDSPDSQTSHQLQVFSAKCSLCEISNQFTSGFSMNEQASLLDSRQCTGLYNKLLCWKLSLPNHLMTSNSVSPSVLLLQATYDFVALRLLYSYTNHAGTDLFDGRNAASLQVLHASSMMTNLWIYRSIYTIKHEFWAAEYCSSVAHALLPSLETSTSTPVVHDIVGRACCILNEMACTGVSGRAGELLEGIEERARAARIRVPAYGRQETDEEAHGGGPMTMLHGVRVFDGAKGAEGGMLDGADGRHNVRFGKTIADISWASANK</sequence>
<organism evidence="4 5">
    <name type="scientific">Colletotrichum destructivum</name>
    <dbReference type="NCBI Taxonomy" id="34406"/>
    <lineage>
        <taxon>Eukaryota</taxon>
        <taxon>Fungi</taxon>
        <taxon>Dikarya</taxon>
        <taxon>Ascomycota</taxon>
        <taxon>Pezizomycotina</taxon>
        <taxon>Sordariomycetes</taxon>
        <taxon>Hypocreomycetidae</taxon>
        <taxon>Glomerellales</taxon>
        <taxon>Glomerellaceae</taxon>
        <taxon>Colletotrichum</taxon>
        <taxon>Colletotrichum destructivum species complex</taxon>
    </lineage>
</organism>
<dbReference type="KEGG" id="cdet:87944716"/>
<proteinExistence type="predicted"/>
<keyword evidence="4" id="KW-0238">DNA-binding</keyword>
<evidence type="ECO:0000256" key="1">
    <source>
        <dbReference type="ARBA" id="ARBA00023242"/>
    </source>
</evidence>
<evidence type="ECO:0000313" key="5">
    <source>
        <dbReference type="Proteomes" id="UP001322277"/>
    </source>
</evidence>
<dbReference type="InterPro" id="IPR001138">
    <property type="entry name" value="Zn2Cys6_DnaBD"/>
</dbReference>
<dbReference type="SUPFAM" id="SSF57701">
    <property type="entry name" value="Zn2/Cys6 DNA-binding domain"/>
    <property type="match status" value="1"/>
</dbReference>
<evidence type="ECO:0000259" key="3">
    <source>
        <dbReference type="PROSITE" id="PS50048"/>
    </source>
</evidence>
<name>A0AAX4IK29_9PEZI</name>
<dbReference type="Pfam" id="PF00172">
    <property type="entry name" value="Zn_clus"/>
    <property type="match status" value="1"/>
</dbReference>